<protein>
    <recommendedName>
        <fullName evidence="1">Glycosyltransferase 2-like domain-containing protein</fullName>
    </recommendedName>
</protein>
<organism evidence="2">
    <name type="scientific">marine metagenome</name>
    <dbReference type="NCBI Taxonomy" id="408172"/>
    <lineage>
        <taxon>unclassified sequences</taxon>
        <taxon>metagenomes</taxon>
        <taxon>ecological metagenomes</taxon>
    </lineage>
</organism>
<sequence>MDPLVSIYITNYNYGEYLQEAVESVLAQSFQDFELIIIDDGSTDGSGAIISNYKDVSKIICICQENRGLVHSSNVALKLSRGKYIMRLDADDFLAPQALEILVSELERDSKTALVFPDYYLTDREGSVLGQIHRHNFQKEVNLL</sequence>
<dbReference type="InterPro" id="IPR001173">
    <property type="entry name" value="Glyco_trans_2-like"/>
</dbReference>
<feature type="non-terminal residue" evidence="2">
    <location>
        <position position="144"/>
    </location>
</feature>
<dbReference type="AlphaFoldDB" id="A0A382Q5I1"/>
<dbReference type="PANTHER" id="PTHR22916">
    <property type="entry name" value="GLYCOSYLTRANSFERASE"/>
    <property type="match status" value="1"/>
</dbReference>
<proteinExistence type="predicted"/>
<reference evidence="2" key="1">
    <citation type="submission" date="2018-05" db="EMBL/GenBank/DDBJ databases">
        <authorList>
            <person name="Lanie J.A."/>
            <person name="Ng W.-L."/>
            <person name="Kazmierczak K.M."/>
            <person name="Andrzejewski T.M."/>
            <person name="Davidsen T.M."/>
            <person name="Wayne K.J."/>
            <person name="Tettelin H."/>
            <person name="Glass J.I."/>
            <person name="Rusch D."/>
            <person name="Podicherti R."/>
            <person name="Tsui H.-C.T."/>
            <person name="Winkler M.E."/>
        </authorList>
    </citation>
    <scope>NUCLEOTIDE SEQUENCE</scope>
</reference>
<dbReference type="Gene3D" id="3.90.550.10">
    <property type="entry name" value="Spore Coat Polysaccharide Biosynthesis Protein SpsA, Chain A"/>
    <property type="match status" value="1"/>
</dbReference>
<accession>A0A382Q5I1</accession>
<evidence type="ECO:0000259" key="1">
    <source>
        <dbReference type="Pfam" id="PF00535"/>
    </source>
</evidence>
<gene>
    <name evidence="2" type="ORF">METZ01_LOCUS333029</name>
</gene>
<dbReference type="PANTHER" id="PTHR22916:SF3">
    <property type="entry name" value="UDP-GLCNAC:BETAGAL BETA-1,3-N-ACETYLGLUCOSAMINYLTRANSFERASE-LIKE PROTEIN 1"/>
    <property type="match status" value="1"/>
</dbReference>
<dbReference type="InterPro" id="IPR029044">
    <property type="entry name" value="Nucleotide-diphossugar_trans"/>
</dbReference>
<dbReference type="EMBL" id="UINC01111743">
    <property type="protein sequence ID" value="SVC80175.1"/>
    <property type="molecule type" value="Genomic_DNA"/>
</dbReference>
<dbReference type="GO" id="GO:0016758">
    <property type="term" value="F:hexosyltransferase activity"/>
    <property type="evidence" value="ECO:0007669"/>
    <property type="project" value="UniProtKB-ARBA"/>
</dbReference>
<dbReference type="Pfam" id="PF00535">
    <property type="entry name" value="Glycos_transf_2"/>
    <property type="match status" value="1"/>
</dbReference>
<dbReference type="SUPFAM" id="SSF53448">
    <property type="entry name" value="Nucleotide-diphospho-sugar transferases"/>
    <property type="match status" value="1"/>
</dbReference>
<name>A0A382Q5I1_9ZZZZ</name>
<evidence type="ECO:0000313" key="2">
    <source>
        <dbReference type="EMBL" id="SVC80175.1"/>
    </source>
</evidence>
<feature type="domain" description="Glycosyltransferase 2-like" evidence="1">
    <location>
        <begin position="6"/>
        <end position="121"/>
    </location>
</feature>
<dbReference type="CDD" id="cd00761">
    <property type="entry name" value="Glyco_tranf_GTA_type"/>
    <property type="match status" value="1"/>
</dbReference>